<dbReference type="Gene3D" id="4.10.520.10">
    <property type="entry name" value="IHF-like DNA-binding proteins"/>
    <property type="match status" value="1"/>
</dbReference>
<dbReference type="Pfam" id="PF18291">
    <property type="entry name" value="HU-HIG"/>
    <property type="match status" value="1"/>
</dbReference>
<name>A0A1T4LY34_9PORP</name>
<keyword evidence="1 4" id="KW-0238">DNA-binding</keyword>
<evidence type="ECO:0000256" key="2">
    <source>
        <dbReference type="SAM" id="MobiDB-lite"/>
    </source>
</evidence>
<sequence length="153" mass="17077">MLKYHVKKEILRVGKERGKSVYYAAQVPHKKISPKEVENQIMQITSLSRTDVRATLSAFAEVIREEILLGNAVDLANLGTLKIVSIGKRKNERSEVSTATLKTPRIQFLPKHSLALKAREIECKIIDEEEVAAASGERKSEEVNNVGLNIPQS</sequence>
<dbReference type="NCBIfam" id="TIGR01201">
    <property type="entry name" value="HU_rel"/>
    <property type="match status" value="1"/>
</dbReference>
<reference evidence="5" key="1">
    <citation type="submission" date="2017-02" db="EMBL/GenBank/DDBJ databases">
        <authorList>
            <person name="Varghese N."/>
            <person name="Submissions S."/>
        </authorList>
    </citation>
    <scope>NUCLEOTIDE SEQUENCE [LARGE SCALE GENOMIC DNA]</scope>
    <source>
        <strain evidence="5">ATCC 51356</strain>
    </source>
</reference>
<accession>A0A1T4LY34</accession>
<dbReference type="RefSeq" id="WP_078736530.1">
    <property type="nucleotide sequence ID" value="NZ_FUXE01000004.1"/>
</dbReference>
<dbReference type="SUPFAM" id="SSF47729">
    <property type="entry name" value="IHF-like DNA-binding proteins"/>
    <property type="match status" value="1"/>
</dbReference>
<evidence type="ECO:0000256" key="1">
    <source>
        <dbReference type="ARBA" id="ARBA00023125"/>
    </source>
</evidence>
<feature type="domain" description="HU" evidence="3">
    <location>
        <begin position="2"/>
        <end position="115"/>
    </location>
</feature>
<dbReference type="AlphaFoldDB" id="A0A1T4LY34"/>
<evidence type="ECO:0000313" key="5">
    <source>
        <dbReference type="Proteomes" id="UP000190121"/>
    </source>
</evidence>
<dbReference type="InterPro" id="IPR041607">
    <property type="entry name" value="HU-HIG"/>
</dbReference>
<dbReference type="InterPro" id="IPR010992">
    <property type="entry name" value="IHF-like_DNA-bd_dom_sf"/>
</dbReference>
<evidence type="ECO:0000313" key="4">
    <source>
        <dbReference type="EMBL" id="SJZ59438.1"/>
    </source>
</evidence>
<feature type="region of interest" description="Disordered" evidence="2">
    <location>
        <begin position="134"/>
        <end position="153"/>
    </location>
</feature>
<dbReference type="InterPro" id="IPR005902">
    <property type="entry name" value="HU_DNA-bd_put"/>
</dbReference>
<protein>
    <submittedName>
        <fullName evidence="4">DNA-binding protein, histone-like, putative</fullName>
    </submittedName>
</protein>
<evidence type="ECO:0000259" key="3">
    <source>
        <dbReference type="Pfam" id="PF18291"/>
    </source>
</evidence>
<organism evidence="4 5">
    <name type="scientific">Porphyromonas circumdentaria</name>
    <dbReference type="NCBI Taxonomy" id="29524"/>
    <lineage>
        <taxon>Bacteria</taxon>
        <taxon>Pseudomonadati</taxon>
        <taxon>Bacteroidota</taxon>
        <taxon>Bacteroidia</taxon>
        <taxon>Bacteroidales</taxon>
        <taxon>Porphyromonadaceae</taxon>
        <taxon>Porphyromonas</taxon>
    </lineage>
</organism>
<proteinExistence type="predicted"/>
<dbReference type="OrthoDB" id="1040974at2"/>
<keyword evidence="5" id="KW-1185">Reference proteome</keyword>
<gene>
    <name evidence="4" type="ORF">SAMN02745171_00573</name>
</gene>
<dbReference type="Proteomes" id="UP000190121">
    <property type="component" value="Unassembled WGS sequence"/>
</dbReference>
<dbReference type="GO" id="GO:0003677">
    <property type="term" value="F:DNA binding"/>
    <property type="evidence" value="ECO:0007669"/>
    <property type="project" value="UniProtKB-KW"/>
</dbReference>
<dbReference type="EMBL" id="FUXE01000004">
    <property type="protein sequence ID" value="SJZ59438.1"/>
    <property type="molecule type" value="Genomic_DNA"/>
</dbReference>